<dbReference type="EMBL" id="CADEPI010000029">
    <property type="protein sequence ID" value="CAB3367189.1"/>
    <property type="molecule type" value="Genomic_DNA"/>
</dbReference>
<keyword evidence="1" id="KW-0479">Metal-binding</keyword>
<dbReference type="PROSITE" id="PS00028">
    <property type="entry name" value="ZINC_FINGER_C2H2_1"/>
    <property type="match status" value="2"/>
</dbReference>
<accession>A0A8S1CGF6</accession>
<reference evidence="3 4" key="1">
    <citation type="submission" date="2020-04" db="EMBL/GenBank/DDBJ databases">
        <authorList>
            <person name="Alioto T."/>
            <person name="Alioto T."/>
            <person name="Gomez Garrido J."/>
        </authorList>
    </citation>
    <scope>NUCLEOTIDE SEQUENCE [LARGE SCALE GENOMIC DNA]</scope>
</reference>
<keyword evidence="4" id="KW-1185">Reference proteome</keyword>
<dbReference type="Proteomes" id="UP000494165">
    <property type="component" value="Unassembled WGS sequence"/>
</dbReference>
<evidence type="ECO:0000256" key="1">
    <source>
        <dbReference type="PROSITE-ProRule" id="PRU00042"/>
    </source>
</evidence>
<keyword evidence="1" id="KW-0862">Zinc</keyword>
<organism evidence="3 4">
    <name type="scientific">Cloeon dipterum</name>
    <dbReference type="NCBI Taxonomy" id="197152"/>
    <lineage>
        <taxon>Eukaryota</taxon>
        <taxon>Metazoa</taxon>
        <taxon>Ecdysozoa</taxon>
        <taxon>Arthropoda</taxon>
        <taxon>Hexapoda</taxon>
        <taxon>Insecta</taxon>
        <taxon>Pterygota</taxon>
        <taxon>Palaeoptera</taxon>
        <taxon>Ephemeroptera</taxon>
        <taxon>Pisciforma</taxon>
        <taxon>Baetidae</taxon>
        <taxon>Cloeon</taxon>
    </lineage>
</organism>
<sequence>MVAGKRQRDYNFSSGGMDYACQFCARMFRTKSNCWSHEQMHLGNTTCHLCNKVFSFMQALHRHNATVHAPQQSPKKF</sequence>
<evidence type="ECO:0000259" key="2">
    <source>
        <dbReference type="PROSITE" id="PS50157"/>
    </source>
</evidence>
<dbReference type="AlphaFoldDB" id="A0A8S1CGF6"/>
<name>A0A8S1CGF6_9INSE</name>
<proteinExistence type="predicted"/>
<evidence type="ECO:0000313" key="4">
    <source>
        <dbReference type="Proteomes" id="UP000494165"/>
    </source>
</evidence>
<feature type="domain" description="C2H2-type" evidence="2">
    <location>
        <begin position="45"/>
        <end position="73"/>
    </location>
</feature>
<gene>
    <name evidence="3" type="ORF">CLODIP_2_CD04294</name>
</gene>
<comment type="caution">
    <text evidence="3">The sequence shown here is derived from an EMBL/GenBank/DDBJ whole genome shotgun (WGS) entry which is preliminary data.</text>
</comment>
<dbReference type="GO" id="GO:0008270">
    <property type="term" value="F:zinc ion binding"/>
    <property type="evidence" value="ECO:0007669"/>
    <property type="project" value="UniProtKB-KW"/>
</dbReference>
<dbReference type="OrthoDB" id="8823111at2759"/>
<feature type="domain" description="C2H2-type" evidence="2">
    <location>
        <begin position="19"/>
        <end position="46"/>
    </location>
</feature>
<dbReference type="PROSITE" id="PS50157">
    <property type="entry name" value="ZINC_FINGER_C2H2_2"/>
    <property type="match status" value="2"/>
</dbReference>
<keyword evidence="1" id="KW-0863">Zinc-finger</keyword>
<dbReference type="InterPro" id="IPR013087">
    <property type="entry name" value="Znf_C2H2_type"/>
</dbReference>
<dbReference type="InterPro" id="IPR036236">
    <property type="entry name" value="Znf_C2H2_sf"/>
</dbReference>
<protein>
    <recommendedName>
        <fullName evidence="2">C2H2-type domain-containing protein</fullName>
    </recommendedName>
</protein>
<dbReference type="SUPFAM" id="SSF57667">
    <property type="entry name" value="beta-beta-alpha zinc fingers"/>
    <property type="match status" value="1"/>
</dbReference>
<dbReference type="SMART" id="SM00355">
    <property type="entry name" value="ZnF_C2H2"/>
    <property type="match status" value="2"/>
</dbReference>
<evidence type="ECO:0000313" key="3">
    <source>
        <dbReference type="EMBL" id="CAB3367189.1"/>
    </source>
</evidence>
<dbReference type="Gene3D" id="3.30.160.60">
    <property type="entry name" value="Classic Zinc Finger"/>
    <property type="match status" value="1"/>
</dbReference>